<dbReference type="GeneID" id="302269821"/>
<evidence type="ECO:0000259" key="1">
    <source>
        <dbReference type="Pfam" id="PF04233"/>
    </source>
</evidence>
<organism evidence="2 3">
    <name type="scientific">Moraxella lacunata</name>
    <dbReference type="NCBI Taxonomy" id="477"/>
    <lineage>
        <taxon>Bacteria</taxon>
        <taxon>Pseudomonadati</taxon>
        <taxon>Pseudomonadota</taxon>
        <taxon>Gammaproteobacteria</taxon>
        <taxon>Moraxellales</taxon>
        <taxon>Moraxellaceae</taxon>
        <taxon>Moraxella</taxon>
    </lineage>
</organism>
<sequence>MDKQLLLAVMIERFKAFLVKLFPDDELNQIIDDIDVRKYKHIKSSRKRFWQVFIGYGVVLKNEWHGFFGLRIEHERKLAKVAKPKNDKLDKAIKHAFEKPLNVTKGLSLDELLAKFADDEADRLTAVIRLAHYEGWTNDQLIRAIRGTKQGGFKDGILTATKRQAQTIARTGTAIISSEAQKEFVAQHSDIIQGVQVLATLDTRTSPICRHLDHTIMPIDKAKYPPYHHNCRSTTMIVYKGMDMPNKRTSASGVTDNVSYYEWLKKQPLETQEMALGKARAKLFGEISVERFKALQLDKNFEPLTLDEMRRLEPKIFDKVF</sequence>
<dbReference type="GO" id="GO:0016740">
    <property type="term" value="F:transferase activity"/>
    <property type="evidence" value="ECO:0007669"/>
    <property type="project" value="UniProtKB-KW"/>
</dbReference>
<evidence type="ECO:0000313" key="2">
    <source>
        <dbReference type="EMBL" id="STY99834.1"/>
    </source>
</evidence>
<name>A0A378QHR1_MORLA</name>
<reference evidence="2 3" key="1">
    <citation type="submission" date="2018-06" db="EMBL/GenBank/DDBJ databases">
        <authorList>
            <consortium name="Pathogen Informatics"/>
            <person name="Doyle S."/>
        </authorList>
    </citation>
    <scope>NUCLEOTIDE SEQUENCE [LARGE SCALE GENOMIC DNA]</scope>
    <source>
        <strain evidence="2 3">NCTC7911</strain>
    </source>
</reference>
<accession>A0A378QHR1</accession>
<keyword evidence="3" id="KW-1185">Reference proteome</keyword>
<keyword evidence="2" id="KW-0808">Transferase</keyword>
<dbReference type="RefSeq" id="WP_115247531.1">
    <property type="nucleotide sequence ID" value="NZ_UGQC01000001.1"/>
</dbReference>
<evidence type="ECO:0000313" key="3">
    <source>
        <dbReference type="Proteomes" id="UP000254107"/>
    </source>
</evidence>
<proteinExistence type="predicted"/>
<protein>
    <submittedName>
        <fullName evidence="2">NAD+--asparagine ADP-ribosyltransferase</fullName>
    </submittedName>
</protein>
<feature type="domain" description="Phage head morphogenesis" evidence="1">
    <location>
        <begin position="134"/>
        <end position="236"/>
    </location>
</feature>
<dbReference type="AlphaFoldDB" id="A0A378QHR1"/>
<dbReference type="InterPro" id="IPR006528">
    <property type="entry name" value="Phage_head_morphogenesis_dom"/>
</dbReference>
<dbReference type="Pfam" id="PF04233">
    <property type="entry name" value="Phage_Mu_F"/>
    <property type="match status" value="1"/>
</dbReference>
<gene>
    <name evidence="2" type="ORF">NCTC7911_01214</name>
</gene>
<dbReference type="EMBL" id="UGQC01000001">
    <property type="protein sequence ID" value="STY99834.1"/>
    <property type="molecule type" value="Genomic_DNA"/>
</dbReference>
<dbReference type="Proteomes" id="UP000254107">
    <property type="component" value="Unassembled WGS sequence"/>
</dbReference>
<dbReference type="NCBIfam" id="TIGR01641">
    <property type="entry name" value="phageSPP1_gp7"/>
    <property type="match status" value="1"/>
</dbReference>